<dbReference type="AlphaFoldDB" id="A0AAN8PS90"/>
<reference evidence="1 2" key="1">
    <citation type="submission" date="2024-01" db="EMBL/GenBank/DDBJ databases">
        <title>The genome of the rayed Mediterranean limpet Patella caerulea (Linnaeus, 1758).</title>
        <authorList>
            <person name="Anh-Thu Weber A."/>
            <person name="Halstead-Nussloch G."/>
        </authorList>
    </citation>
    <scope>NUCLEOTIDE SEQUENCE [LARGE SCALE GENOMIC DNA]</scope>
    <source>
        <strain evidence="1">AATW-2023a</strain>
        <tissue evidence="1">Whole specimen</tissue>
    </source>
</reference>
<organism evidence="1 2">
    <name type="scientific">Patella caerulea</name>
    <name type="common">Rayed Mediterranean limpet</name>
    <dbReference type="NCBI Taxonomy" id="87958"/>
    <lineage>
        <taxon>Eukaryota</taxon>
        <taxon>Metazoa</taxon>
        <taxon>Spiralia</taxon>
        <taxon>Lophotrochozoa</taxon>
        <taxon>Mollusca</taxon>
        <taxon>Gastropoda</taxon>
        <taxon>Patellogastropoda</taxon>
        <taxon>Patelloidea</taxon>
        <taxon>Patellidae</taxon>
        <taxon>Patella</taxon>
    </lineage>
</organism>
<sequence length="352" mass="38398">MEVEVATEAYPSIIDAESCLKNHPHTSGFTLFADFKITDLPTAIRSEETMSYLKYLGQTVVRLTVVKTNGQSIFGSGVVYKAAGKYVILTNDHVVSSDNDVKNCSIDFFYHTQDQQGVETSRGVALCAGSTVQDRCFFFFQPIPKAIQEMNIFDNQGLIAMVTVTYEDMSETKSNGYPTAIGDKYFVMVTRSEMLPNKDILTCEITIVDHGQVHPVKFLKIDHVEDKVVCLEVESLPKSVTDTISQTCKAECSLDRRTFVPVVISHPHGGPKMVTTGKMLAVTEKGLVKNLLHTAQTCPGSSGGLVVTVGGNPSQHFGYAANICCHCEGEKAGDFNGVPTETGNLNISIFNN</sequence>
<dbReference type="Proteomes" id="UP001347796">
    <property type="component" value="Unassembled WGS sequence"/>
</dbReference>
<evidence type="ECO:0000313" key="1">
    <source>
        <dbReference type="EMBL" id="KAK6182098.1"/>
    </source>
</evidence>
<dbReference type="InterPro" id="IPR009003">
    <property type="entry name" value="Peptidase_S1_PA"/>
</dbReference>
<dbReference type="InterPro" id="IPR043504">
    <property type="entry name" value="Peptidase_S1_PA_chymotrypsin"/>
</dbReference>
<name>A0AAN8PS90_PATCE</name>
<proteinExistence type="predicted"/>
<gene>
    <name evidence="1" type="ORF">SNE40_009860</name>
</gene>
<evidence type="ECO:0000313" key="2">
    <source>
        <dbReference type="Proteomes" id="UP001347796"/>
    </source>
</evidence>
<comment type="caution">
    <text evidence="1">The sequence shown here is derived from an EMBL/GenBank/DDBJ whole genome shotgun (WGS) entry which is preliminary data.</text>
</comment>
<evidence type="ECO:0008006" key="3">
    <source>
        <dbReference type="Google" id="ProtNLM"/>
    </source>
</evidence>
<protein>
    <recommendedName>
        <fullName evidence="3">Serine protease</fullName>
    </recommendedName>
</protein>
<dbReference type="SUPFAM" id="SSF50494">
    <property type="entry name" value="Trypsin-like serine proteases"/>
    <property type="match status" value="1"/>
</dbReference>
<accession>A0AAN8PS90</accession>
<dbReference type="Gene3D" id="2.40.10.10">
    <property type="entry name" value="Trypsin-like serine proteases"/>
    <property type="match status" value="1"/>
</dbReference>
<dbReference type="EMBL" id="JAZGQO010000007">
    <property type="protein sequence ID" value="KAK6182098.1"/>
    <property type="molecule type" value="Genomic_DNA"/>
</dbReference>
<keyword evidence="2" id="KW-1185">Reference proteome</keyword>